<dbReference type="Proteomes" id="UP000235220">
    <property type="component" value="Chromosome 16"/>
</dbReference>
<name>A0A2I4ELF0_JUGRE</name>
<dbReference type="KEGG" id="jre:108990662"/>
<dbReference type="RefSeq" id="XP_018820229.2">
    <property type="nucleotide sequence ID" value="XM_018964684.2"/>
</dbReference>
<dbReference type="OrthoDB" id="1936608at2759"/>
<dbReference type="PANTHER" id="PTHR33116:SF86">
    <property type="entry name" value="REVERSE TRANSCRIPTASE DOMAIN-CONTAINING PROTEIN"/>
    <property type="match status" value="1"/>
</dbReference>
<organism evidence="1 2">
    <name type="scientific">Juglans regia</name>
    <name type="common">English walnut</name>
    <dbReference type="NCBI Taxonomy" id="51240"/>
    <lineage>
        <taxon>Eukaryota</taxon>
        <taxon>Viridiplantae</taxon>
        <taxon>Streptophyta</taxon>
        <taxon>Embryophyta</taxon>
        <taxon>Tracheophyta</taxon>
        <taxon>Spermatophyta</taxon>
        <taxon>Magnoliopsida</taxon>
        <taxon>eudicotyledons</taxon>
        <taxon>Gunneridae</taxon>
        <taxon>Pentapetalae</taxon>
        <taxon>rosids</taxon>
        <taxon>fabids</taxon>
        <taxon>Fagales</taxon>
        <taxon>Juglandaceae</taxon>
        <taxon>Juglans</taxon>
    </lineage>
</organism>
<dbReference type="GeneID" id="108990662"/>
<dbReference type="Pfam" id="PF13966">
    <property type="entry name" value="zf-RVT"/>
    <property type="match status" value="1"/>
</dbReference>
<evidence type="ECO:0000313" key="1">
    <source>
        <dbReference type="Proteomes" id="UP000235220"/>
    </source>
</evidence>
<keyword evidence="1" id="KW-1185">Reference proteome</keyword>
<accession>A0A2I4ELF0</accession>
<dbReference type="Gramene" id="Jr16_08940_p1">
    <property type="protein sequence ID" value="cds.Jr16_08940_p1"/>
    <property type="gene ID" value="Jr16_08940"/>
</dbReference>
<sequence>MKGITKGVTVSRGGIRVNHLLFADDCILFARAKTEEWLRLQELLLIYEKASGQFLNKDKTSVFFSSNSRGEDKEKIMELGGAVIKGSYEKYLGLPPVVGKSKYNTFRSIKERVWKKINNWKNVFLSAVGKEDSRSMAARVFKEKYFKIVPLTEAKLGNRPSYIWRSVCGALNLLKDGLRWRVGNGTNIKIWGQKWLPTPSSFCVQAPCTILDQEAKVSELITSGEWNEPFIKSIFYKGEAEHIWSLPISRMEAEDKLIWGYTKKGVFAVNSAYQMEMKRRETATGECSNGREGENIWKVLWNLNIPRKAKFFLWKAAKELLAIRNSLYKKGIIKEQPCPICKKEAETAVHVLWSYPAAADFWSDLILVIQKWRTNEPDMPSLLDRL</sequence>
<protein>
    <submittedName>
        <fullName evidence="2">Uncharacterized protein LOC108990662</fullName>
    </submittedName>
</protein>
<gene>
    <name evidence="2" type="primary">LOC108990662</name>
</gene>
<proteinExistence type="predicted"/>
<dbReference type="PANTHER" id="PTHR33116">
    <property type="entry name" value="REVERSE TRANSCRIPTASE ZINC-BINDING DOMAIN-CONTAINING PROTEIN-RELATED-RELATED"/>
    <property type="match status" value="1"/>
</dbReference>
<dbReference type="InterPro" id="IPR026960">
    <property type="entry name" value="RVT-Znf"/>
</dbReference>
<reference evidence="2" key="1">
    <citation type="submission" date="2025-08" db="UniProtKB">
        <authorList>
            <consortium name="RefSeq"/>
        </authorList>
    </citation>
    <scope>IDENTIFICATION</scope>
    <source>
        <tissue evidence="2">Leaves</tissue>
    </source>
</reference>
<evidence type="ECO:0000313" key="2">
    <source>
        <dbReference type="RefSeq" id="XP_018820229.2"/>
    </source>
</evidence>
<dbReference type="AlphaFoldDB" id="A0A2I4ELF0"/>